<keyword evidence="2" id="KW-1133">Transmembrane helix</keyword>
<name>A0A5C3LK53_9AGAR</name>
<dbReference type="AlphaFoldDB" id="A0A5C3LK53"/>
<accession>A0A5C3LK53</accession>
<keyword evidence="2" id="KW-0472">Membrane</keyword>
<feature type="compositionally biased region" description="Low complexity" evidence="1">
    <location>
        <begin position="1"/>
        <end position="19"/>
    </location>
</feature>
<evidence type="ECO:0000256" key="2">
    <source>
        <dbReference type="SAM" id="Phobius"/>
    </source>
</evidence>
<evidence type="ECO:0000313" key="3">
    <source>
        <dbReference type="EMBL" id="TFK33095.1"/>
    </source>
</evidence>
<reference evidence="3 4" key="1">
    <citation type="journal article" date="2019" name="Nat. Ecol. Evol.">
        <title>Megaphylogeny resolves global patterns of mushroom evolution.</title>
        <authorList>
            <person name="Varga T."/>
            <person name="Krizsan K."/>
            <person name="Foldi C."/>
            <person name="Dima B."/>
            <person name="Sanchez-Garcia M."/>
            <person name="Sanchez-Ramirez S."/>
            <person name="Szollosi G.J."/>
            <person name="Szarkandi J.G."/>
            <person name="Papp V."/>
            <person name="Albert L."/>
            <person name="Andreopoulos W."/>
            <person name="Angelini C."/>
            <person name="Antonin V."/>
            <person name="Barry K.W."/>
            <person name="Bougher N.L."/>
            <person name="Buchanan P."/>
            <person name="Buyck B."/>
            <person name="Bense V."/>
            <person name="Catcheside P."/>
            <person name="Chovatia M."/>
            <person name="Cooper J."/>
            <person name="Damon W."/>
            <person name="Desjardin D."/>
            <person name="Finy P."/>
            <person name="Geml J."/>
            <person name="Haridas S."/>
            <person name="Hughes K."/>
            <person name="Justo A."/>
            <person name="Karasinski D."/>
            <person name="Kautmanova I."/>
            <person name="Kiss B."/>
            <person name="Kocsube S."/>
            <person name="Kotiranta H."/>
            <person name="LaButti K.M."/>
            <person name="Lechner B.E."/>
            <person name="Liimatainen K."/>
            <person name="Lipzen A."/>
            <person name="Lukacs Z."/>
            <person name="Mihaltcheva S."/>
            <person name="Morgado L.N."/>
            <person name="Niskanen T."/>
            <person name="Noordeloos M.E."/>
            <person name="Ohm R.A."/>
            <person name="Ortiz-Santana B."/>
            <person name="Ovrebo C."/>
            <person name="Racz N."/>
            <person name="Riley R."/>
            <person name="Savchenko A."/>
            <person name="Shiryaev A."/>
            <person name="Soop K."/>
            <person name="Spirin V."/>
            <person name="Szebenyi C."/>
            <person name="Tomsovsky M."/>
            <person name="Tulloss R.E."/>
            <person name="Uehling J."/>
            <person name="Grigoriev I.V."/>
            <person name="Vagvolgyi C."/>
            <person name="Papp T."/>
            <person name="Martin F.M."/>
            <person name="Miettinen O."/>
            <person name="Hibbett D.S."/>
            <person name="Nagy L.G."/>
        </authorList>
    </citation>
    <scope>NUCLEOTIDE SEQUENCE [LARGE SCALE GENOMIC DNA]</scope>
    <source>
        <strain evidence="3 4">CBS 166.37</strain>
    </source>
</reference>
<dbReference type="Proteomes" id="UP000308652">
    <property type="component" value="Unassembled WGS sequence"/>
</dbReference>
<organism evidence="3 4">
    <name type="scientific">Crucibulum laeve</name>
    <dbReference type="NCBI Taxonomy" id="68775"/>
    <lineage>
        <taxon>Eukaryota</taxon>
        <taxon>Fungi</taxon>
        <taxon>Dikarya</taxon>
        <taxon>Basidiomycota</taxon>
        <taxon>Agaricomycotina</taxon>
        <taxon>Agaricomycetes</taxon>
        <taxon>Agaricomycetidae</taxon>
        <taxon>Agaricales</taxon>
        <taxon>Agaricineae</taxon>
        <taxon>Nidulariaceae</taxon>
        <taxon>Crucibulum</taxon>
    </lineage>
</organism>
<feature type="transmembrane region" description="Helical" evidence="2">
    <location>
        <begin position="32"/>
        <end position="50"/>
    </location>
</feature>
<protein>
    <submittedName>
        <fullName evidence="3">Uncharacterized protein</fullName>
    </submittedName>
</protein>
<keyword evidence="2" id="KW-0812">Transmembrane</keyword>
<gene>
    <name evidence="3" type="ORF">BDQ12DRAFT_691607</name>
</gene>
<evidence type="ECO:0000313" key="4">
    <source>
        <dbReference type="Proteomes" id="UP000308652"/>
    </source>
</evidence>
<dbReference type="EMBL" id="ML213655">
    <property type="protein sequence ID" value="TFK33095.1"/>
    <property type="molecule type" value="Genomic_DNA"/>
</dbReference>
<feature type="region of interest" description="Disordered" evidence="1">
    <location>
        <begin position="1"/>
        <end position="21"/>
    </location>
</feature>
<feature type="region of interest" description="Disordered" evidence="1">
    <location>
        <begin position="211"/>
        <end position="242"/>
    </location>
</feature>
<keyword evidence="4" id="KW-1185">Reference proteome</keyword>
<evidence type="ECO:0000256" key="1">
    <source>
        <dbReference type="SAM" id="MobiDB-lite"/>
    </source>
</evidence>
<dbReference type="OrthoDB" id="2974599at2759"/>
<proteinExistence type="predicted"/>
<sequence>MTTINTTPFFPDPTDVPTNDETKARGNLAKTVLEYLFLSVAIILTVFIIFRRCIVLKREKKPVTQFFNVDRNEDRRINSSRNFPRTTGLPPVQHDGSGPYAFYPSPYLTAVPTSYAGNGRRVRAFDIGEGGRRVGGGGDYDTLSDKDLLPAYDNIGGPPKYQELELQVCGGTRMGGDERAASTTETPAAVTLPIGGDAELRHEQIELASTLVPPGIDAREPHPSTLAHTAGSPAHTDSPSPS</sequence>